<keyword evidence="1" id="KW-1133">Transmembrane helix</keyword>
<dbReference type="Pfam" id="PF12822">
    <property type="entry name" value="ECF_trnsprt"/>
    <property type="match status" value="1"/>
</dbReference>
<organism evidence="2 3">
    <name type="scientific">Candidatus Brevifilum fermentans</name>
    <dbReference type="NCBI Taxonomy" id="1986204"/>
    <lineage>
        <taxon>Bacteria</taxon>
        <taxon>Bacillati</taxon>
        <taxon>Chloroflexota</taxon>
        <taxon>Anaerolineae</taxon>
        <taxon>Anaerolineales</taxon>
        <taxon>Anaerolineaceae</taxon>
        <taxon>Candidatus Brevifilum</taxon>
    </lineage>
</organism>
<name>A0A1Y6K612_9CHLR</name>
<dbReference type="InterPro" id="IPR024529">
    <property type="entry name" value="ECF_trnsprt_substrate-spec"/>
</dbReference>
<feature type="transmembrane region" description="Helical" evidence="1">
    <location>
        <begin position="80"/>
        <end position="103"/>
    </location>
</feature>
<dbReference type="Proteomes" id="UP000195514">
    <property type="component" value="Chromosome I"/>
</dbReference>
<feature type="transmembrane region" description="Helical" evidence="1">
    <location>
        <begin position="139"/>
        <end position="166"/>
    </location>
</feature>
<gene>
    <name evidence="2" type="ORF">CFX1CAM_0394</name>
</gene>
<keyword evidence="1" id="KW-0472">Membrane</keyword>
<feature type="transmembrane region" description="Helical" evidence="1">
    <location>
        <begin position="20"/>
        <end position="38"/>
    </location>
</feature>
<sequence>MKLEDKKADYKKGKWTTKQIAIMAIFIALSVVGAFIKIPSPIGSIGLDSAPGYFSAVAFGPLIGGIVIAIGHLISGAVVGFPLTIPIHIGIAVGMALIAWVFYILGRKGIIGLIAGVIVCSLLNSFALGVLLLPIGGKALYVSMIVPLLVASAVNLVIAAIAYYALRNSTLLK</sequence>
<keyword evidence="1" id="KW-0812">Transmembrane</keyword>
<evidence type="ECO:0008006" key="4">
    <source>
        <dbReference type="Google" id="ProtNLM"/>
    </source>
</evidence>
<dbReference type="RefSeq" id="WP_087861395.1">
    <property type="nucleotide sequence ID" value="NZ_LT859958.1"/>
</dbReference>
<keyword evidence="3" id="KW-1185">Reference proteome</keyword>
<dbReference type="AlphaFoldDB" id="A0A1Y6K612"/>
<proteinExistence type="predicted"/>
<evidence type="ECO:0000313" key="3">
    <source>
        <dbReference type="Proteomes" id="UP000195514"/>
    </source>
</evidence>
<protein>
    <recommendedName>
        <fullName evidence="4">Alpha-ribazole transporter</fullName>
    </recommendedName>
</protein>
<evidence type="ECO:0000313" key="2">
    <source>
        <dbReference type="EMBL" id="SMX53460.1"/>
    </source>
</evidence>
<dbReference type="Gene3D" id="1.10.1760.20">
    <property type="match status" value="1"/>
</dbReference>
<evidence type="ECO:0000256" key="1">
    <source>
        <dbReference type="SAM" id="Phobius"/>
    </source>
</evidence>
<feature type="transmembrane region" description="Helical" evidence="1">
    <location>
        <begin position="50"/>
        <end position="74"/>
    </location>
</feature>
<reference evidence="3" key="1">
    <citation type="submission" date="2017-05" db="EMBL/GenBank/DDBJ databases">
        <authorList>
            <person name="Kirkegaard R."/>
            <person name="Mcilroy J S."/>
        </authorList>
    </citation>
    <scope>NUCLEOTIDE SEQUENCE [LARGE SCALE GENOMIC DNA]</scope>
</reference>
<dbReference type="KEGG" id="abat:CFX1CAM_0394"/>
<dbReference type="OrthoDB" id="5431035at2"/>
<dbReference type="EMBL" id="LT859958">
    <property type="protein sequence ID" value="SMX53460.1"/>
    <property type="molecule type" value="Genomic_DNA"/>
</dbReference>
<dbReference type="GO" id="GO:0022857">
    <property type="term" value="F:transmembrane transporter activity"/>
    <property type="evidence" value="ECO:0007669"/>
    <property type="project" value="InterPro"/>
</dbReference>
<feature type="transmembrane region" description="Helical" evidence="1">
    <location>
        <begin position="110"/>
        <end position="133"/>
    </location>
</feature>
<accession>A0A1Y6K612</accession>